<sequence length="229" mass="27613">MERMELSEASYDMLRAGKKVKTIKDRDEMEKVFIEHGIPVFDEVISFQEQFGGIWYKIGEKFYRGFRMDMFSFNEFKDKYELLYFTKEGGKYFFQCMDYHYAGDIGPCIDEDGKVYYFGMGQFFISADTIEEFLDDEAIRFSFVNKYPSWLTRGSNLDEINKFKKDNIFIKIKRDSFSDKYFEWWCNKEETIFIRIDLKSKYNYAIVFCKNQEILNELYESEVSARIYP</sequence>
<proteinExistence type="predicted"/>
<evidence type="ECO:0000313" key="2">
    <source>
        <dbReference type="Proteomes" id="UP000596739"/>
    </source>
</evidence>
<evidence type="ECO:0008006" key="3">
    <source>
        <dbReference type="Google" id="ProtNLM"/>
    </source>
</evidence>
<dbReference type="EMBL" id="JAENHN010000066">
    <property type="protein sequence ID" value="MBK1813604.1"/>
    <property type="molecule type" value="Genomic_DNA"/>
</dbReference>
<comment type="caution">
    <text evidence="1">The sequence shown here is derived from an EMBL/GenBank/DDBJ whole genome shotgun (WGS) entry which is preliminary data.</text>
</comment>
<dbReference type="RefSeq" id="WP_200273910.1">
    <property type="nucleotide sequence ID" value="NZ_JAENHN010000066.1"/>
</dbReference>
<dbReference type="Proteomes" id="UP000596739">
    <property type="component" value="Unassembled WGS sequence"/>
</dbReference>
<reference evidence="2" key="1">
    <citation type="submission" date="2021-01" db="EMBL/GenBank/DDBJ databases">
        <title>Genome public.</title>
        <authorList>
            <person name="Liu C."/>
            <person name="Sun Q."/>
        </authorList>
    </citation>
    <scope>NUCLEOTIDE SEQUENCE [LARGE SCALE GENOMIC DNA]</scope>
    <source>
        <strain evidence="2">YIM B02505</strain>
    </source>
</reference>
<accession>A0ABS1EW61</accession>
<name>A0ABS1EW61_9CLOT</name>
<keyword evidence="2" id="KW-1185">Reference proteome</keyword>
<evidence type="ECO:0000313" key="1">
    <source>
        <dbReference type="EMBL" id="MBK1813604.1"/>
    </source>
</evidence>
<gene>
    <name evidence="1" type="ORF">JHL18_23590</name>
</gene>
<protein>
    <recommendedName>
        <fullName evidence="3">SMI1/KNR4 family protein</fullName>
    </recommendedName>
</protein>
<organism evidence="1 2">
    <name type="scientific">Clostridium yunnanense</name>
    <dbReference type="NCBI Taxonomy" id="2800325"/>
    <lineage>
        <taxon>Bacteria</taxon>
        <taxon>Bacillati</taxon>
        <taxon>Bacillota</taxon>
        <taxon>Clostridia</taxon>
        <taxon>Eubacteriales</taxon>
        <taxon>Clostridiaceae</taxon>
        <taxon>Clostridium</taxon>
    </lineage>
</organism>